<dbReference type="RefSeq" id="WP_216549908.1">
    <property type="nucleotide sequence ID" value="NZ_JAHLQO010000006.1"/>
</dbReference>
<dbReference type="CDD" id="cd06574">
    <property type="entry name" value="TM_PBP1_branched-chain-AA_like"/>
    <property type="match status" value="1"/>
</dbReference>
<evidence type="ECO:0000256" key="6">
    <source>
        <dbReference type="SAM" id="Phobius"/>
    </source>
</evidence>
<comment type="subcellular location">
    <subcellularLocation>
        <location evidence="1">Cell membrane</location>
        <topology evidence="1">Multi-pass membrane protein</topology>
    </subcellularLocation>
</comment>
<keyword evidence="3 6" id="KW-0812">Transmembrane</keyword>
<feature type="transmembrane region" description="Helical" evidence="6">
    <location>
        <begin position="6"/>
        <end position="26"/>
    </location>
</feature>
<evidence type="ECO:0000313" key="8">
    <source>
        <dbReference type="Proteomes" id="UP000783742"/>
    </source>
</evidence>
<feature type="transmembrane region" description="Helical" evidence="6">
    <location>
        <begin position="86"/>
        <end position="104"/>
    </location>
</feature>
<reference evidence="7 8" key="1">
    <citation type="submission" date="2021-06" db="EMBL/GenBank/DDBJ databases">
        <authorList>
            <person name="Sun Q."/>
            <person name="Li D."/>
        </authorList>
    </citation>
    <scope>NUCLEOTIDE SEQUENCE [LARGE SCALE GENOMIC DNA]</scope>
    <source>
        <strain evidence="7 8">MSJ-1</strain>
    </source>
</reference>
<accession>A0ABS6FIT4</accession>
<gene>
    <name evidence="7" type="ORF">KQI68_09625</name>
</gene>
<evidence type="ECO:0000256" key="1">
    <source>
        <dbReference type="ARBA" id="ARBA00004651"/>
    </source>
</evidence>
<feature type="transmembrane region" description="Helical" evidence="6">
    <location>
        <begin position="259"/>
        <end position="276"/>
    </location>
</feature>
<feature type="transmembrane region" description="Helical" evidence="6">
    <location>
        <begin position="174"/>
        <end position="192"/>
    </location>
</feature>
<dbReference type="EMBL" id="JAHLQO010000006">
    <property type="protein sequence ID" value="MBU5670088.1"/>
    <property type="molecule type" value="Genomic_DNA"/>
</dbReference>
<dbReference type="Pfam" id="PF02653">
    <property type="entry name" value="BPD_transp_2"/>
    <property type="match status" value="1"/>
</dbReference>
<dbReference type="PANTHER" id="PTHR32196">
    <property type="entry name" value="ABC TRANSPORTER PERMEASE PROTEIN YPHD-RELATED-RELATED"/>
    <property type="match status" value="1"/>
</dbReference>
<feature type="transmembrane region" description="Helical" evidence="6">
    <location>
        <begin position="204"/>
        <end position="223"/>
    </location>
</feature>
<evidence type="ECO:0000256" key="3">
    <source>
        <dbReference type="ARBA" id="ARBA00022692"/>
    </source>
</evidence>
<evidence type="ECO:0000256" key="2">
    <source>
        <dbReference type="ARBA" id="ARBA00022475"/>
    </source>
</evidence>
<name>A0ABS6FIT4_9FIRM</name>
<dbReference type="PANTHER" id="PTHR32196:SF69">
    <property type="entry name" value="BRANCHED-CHAIN AMINO ACID TRANSPORT SYSTEM, PERMEASE PROTEIN"/>
    <property type="match status" value="1"/>
</dbReference>
<keyword evidence="5 6" id="KW-0472">Membrane</keyword>
<evidence type="ECO:0000313" key="7">
    <source>
        <dbReference type="EMBL" id="MBU5670088.1"/>
    </source>
</evidence>
<dbReference type="InterPro" id="IPR001851">
    <property type="entry name" value="ABC_transp_permease"/>
</dbReference>
<keyword evidence="4 6" id="KW-1133">Transmembrane helix</keyword>
<proteinExistence type="predicted"/>
<evidence type="ECO:0000256" key="5">
    <source>
        <dbReference type="ARBA" id="ARBA00023136"/>
    </source>
</evidence>
<feature type="transmembrane region" description="Helical" evidence="6">
    <location>
        <begin position="61"/>
        <end position="79"/>
    </location>
</feature>
<feature type="transmembrane region" description="Helical" evidence="6">
    <location>
        <begin position="235"/>
        <end position="253"/>
    </location>
</feature>
<dbReference type="Proteomes" id="UP000783742">
    <property type="component" value="Unassembled WGS sequence"/>
</dbReference>
<feature type="transmembrane region" description="Helical" evidence="6">
    <location>
        <begin position="124"/>
        <end position="146"/>
    </location>
</feature>
<protein>
    <submittedName>
        <fullName evidence="7">ABC transporter permease</fullName>
    </submittedName>
</protein>
<comment type="caution">
    <text evidence="7">The sequence shown here is derived from an EMBL/GenBank/DDBJ whole genome shotgun (WGS) entry which is preliminary data.</text>
</comment>
<keyword evidence="8" id="KW-1185">Reference proteome</keyword>
<sequence>MSSVLIESIVMGLVFSILTIGVVITFKILDFPDMSVEGTFPLGAFVFAKMLTIGINPIISMVAALLAGAVGGYITYVLYRKINIQAILAGILTMTFLYSVNLRITGTPNVTFFDYKTVFQLFESVPKIVILAIIGIIIKLAIDWFLKTEKGYLLLATGDNETLVKSLGKNPNKYVCTGLMISNALAALAGSLMAQSNGYADITMGQSIIVSALASIVIGDAFLKNVNALNRTTRAIIGAVIYRIIYGIALYIGLAPSDLKGITAVIVVAFLIYNNISSKGLSVLKEKREENVKN</sequence>
<organism evidence="7 8">
    <name type="scientific">Peptoniphilus ovalis</name>
    <dbReference type="NCBI Taxonomy" id="2841503"/>
    <lineage>
        <taxon>Bacteria</taxon>
        <taxon>Bacillati</taxon>
        <taxon>Bacillota</taxon>
        <taxon>Tissierellia</taxon>
        <taxon>Tissierellales</taxon>
        <taxon>Peptoniphilaceae</taxon>
        <taxon>Peptoniphilus</taxon>
    </lineage>
</organism>
<evidence type="ECO:0000256" key="4">
    <source>
        <dbReference type="ARBA" id="ARBA00022989"/>
    </source>
</evidence>
<keyword evidence="2" id="KW-1003">Cell membrane</keyword>